<protein>
    <submittedName>
        <fullName evidence="1">Uncharacterized protein</fullName>
    </submittedName>
</protein>
<dbReference type="AlphaFoldDB" id="Q7MBJ0"/>
<dbReference type="Proteomes" id="UP000002675">
    <property type="component" value="Plasmid pYJ016"/>
</dbReference>
<dbReference type="KEGG" id="vvy:VVP53"/>
<keyword evidence="1" id="KW-0614">Plasmid</keyword>
<proteinExistence type="predicted"/>
<dbReference type="EMBL" id="AP005352">
    <property type="protein sequence ID" value="BAC97776.1"/>
    <property type="molecule type" value="Genomic_DNA"/>
</dbReference>
<gene>
    <name evidence="1" type="ordered locus">VVP53</name>
</gene>
<name>Q7MBJ0_VIBVY</name>
<reference evidence="1 2" key="1">
    <citation type="journal article" date="2003" name="Genome Res.">
        <title>Comparative genome analysis of Vibrio vulnificus, a marine pathogen.</title>
        <authorList>
            <person name="Chen C.Y."/>
            <person name="Wu K.M."/>
            <person name="Chang Y.C."/>
            <person name="Chang C.H."/>
            <person name="Tsai H.C."/>
            <person name="Liao T.L."/>
            <person name="Liu Y.M."/>
            <person name="Chen H.J."/>
            <person name="Shen A.B."/>
            <person name="Li J.C."/>
            <person name="Su T.L."/>
            <person name="Shao C.P."/>
            <person name="Lee C.T."/>
            <person name="Hor L.I."/>
            <person name="Tsai S.F."/>
        </authorList>
    </citation>
    <scope>NUCLEOTIDE SEQUENCE [LARGE SCALE GENOMIC DNA]</scope>
    <source>
        <strain evidence="1 2">YJ016</strain>
        <plasmid evidence="1">pYJ016</plasmid>
    </source>
</reference>
<evidence type="ECO:0000313" key="1">
    <source>
        <dbReference type="EMBL" id="BAC97776.1"/>
    </source>
</evidence>
<geneLocation type="plasmid" evidence="1 2">
    <name>pYJ016</name>
</geneLocation>
<dbReference type="HOGENOM" id="CLU_2014305_0_0_6"/>
<organism evidence="1 2">
    <name type="scientific">Vibrio vulnificus (strain YJ016)</name>
    <dbReference type="NCBI Taxonomy" id="196600"/>
    <lineage>
        <taxon>Bacteria</taxon>
        <taxon>Pseudomonadati</taxon>
        <taxon>Pseudomonadota</taxon>
        <taxon>Gammaproteobacteria</taxon>
        <taxon>Vibrionales</taxon>
        <taxon>Vibrionaceae</taxon>
        <taxon>Vibrio</taxon>
    </lineage>
</organism>
<dbReference type="PATRIC" id="fig|196600.6.peg.43"/>
<accession>Q7MBJ0</accession>
<evidence type="ECO:0000313" key="2">
    <source>
        <dbReference type="Proteomes" id="UP000002675"/>
    </source>
</evidence>
<dbReference type="RefSeq" id="WP_011149028.1">
    <property type="nucleotide sequence ID" value="NC_005128.1"/>
</dbReference>
<sequence>MQVKAKECTWQHGDAEFRLKTEEREGYYAVYLSIDRDVSVMETNPISIFIRLEALTALGGKFYVMSVGGITVRNIPEEAAKEISKTLNCELTERCDDCGKEDALIYDLSGKHEHICLACSQAKVS</sequence>